<comment type="caution">
    <text evidence="1">The sequence shown here is derived from an EMBL/GenBank/DDBJ whole genome shotgun (WGS) entry which is preliminary data.</text>
</comment>
<keyword evidence="2" id="KW-1185">Reference proteome</keyword>
<reference evidence="1" key="1">
    <citation type="submission" date="2021-11" db="EMBL/GenBank/DDBJ databases">
        <authorList>
            <consortium name="Genoscope - CEA"/>
            <person name="William W."/>
        </authorList>
    </citation>
    <scope>NUCLEOTIDE SEQUENCE</scope>
</reference>
<proteinExistence type="predicted"/>
<gene>
    <name evidence="1" type="ORF">PECAL_5P27160</name>
</gene>
<evidence type="ECO:0000313" key="1">
    <source>
        <dbReference type="EMBL" id="CAH0378197.1"/>
    </source>
</evidence>
<dbReference type="Proteomes" id="UP000789595">
    <property type="component" value="Unassembled WGS sequence"/>
</dbReference>
<accession>A0A8J2SYR5</accession>
<protein>
    <submittedName>
        <fullName evidence="1">Uncharacterized protein</fullName>
    </submittedName>
</protein>
<dbReference type="EMBL" id="CAKKNE010000005">
    <property type="protein sequence ID" value="CAH0378197.1"/>
    <property type="molecule type" value="Genomic_DNA"/>
</dbReference>
<sequence length="149" mass="15741">MKKVKSQDLLVLDANDIYRLCQGGDIVNPTVANNPAYAIPHKLRVLVVLAAFQLVAGLTNGSLGPRVAKLCVRAARIAQAASAQGQANIKLRVAARIEDANTSDSAAFDVAKDGQKAIDALNGAAEAERRRILKSKRKRGGAFAFAGSF</sequence>
<dbReference type="AlphaFoldDB" id="A0A8J2SYR5"/>
<evidence type="ECO:0000313" key="2">
    <source>
        <dbReference type="Proteomes" id="UP000789595"/>
    </source>
</evidence>
<name>A0A8J2SYR5_9STRA</name>
<organism evidence="1 2">
    <name type="scientific">Pelagomonas calceolata</name>
    <dbReference type="NCBI Taxonomy" id="35677"/>
    <lineage>
        <taxon>Eukaryota</taxon>
        <taxon>Sar</taxon>
        <taxon>Stramenopiles</taxon>
        <taxon>Ochrophyta</taxon>
        <taxon>Pelagophyceae</taxon>
        <taxon>Pelagomonadales</taxon>
        <taxon>Pelagomonadaceae</taxon>
        <taxon>Pelagomonas</taxon>
    </lineage>
</organism>